<comment type="caution">
    <text evidence="1">The sequence shown here is derived from an EMBL/GenBank/DDBJ whole genome shotgun (WGS) entry which is preliminary data.</text>
</comment>
<organism evidence="1 2">
    <name type="scientific">Haemaphysalis longicornis</name>
    <name type="common">Bush tick</name>
    <dbReference type="NCBI Taxonomy" id="44386"/>
    <lineage>
        <taxon>Eukaryota</taxon>
        <taxon>Metazoa</taxon>
        <taxon>Ecdysozoa</taxon>
        <taxon>Arthropoda</taxon>
        <taxon>Chelicerata</taxon>
        <taxon>Arachnida</taxon>
        <taxon>Acari</taxon>
        <taxon>Parasitiformes</taxon>
        <taxon>Ixodida</taxon>
        <taxon>Ixodoidea</taxon>
        <taxon>Ixodidae</taxon>
        <taxon>Haemaphysalinae</taxon>
        <taxon>Haemaphysalis</taxon>
    </lineage>
</organism>
<name>A0A9J6GYJ7_HAELO</name>
<dbReference type="EMBL" id="JABSTR010000010">
    <property type="protein sequence ID" value="KAH9379865.1"/>
    <property type="molecule type" value="Genomic_DNA"/>
</dbReference>
<evidence type="ECO:0000313" key="1">
    <source>
        <dbReference type="EMBL" id="KAH9379865.1"/>
    </source>
</evidence>
<accession>A0A9J6GYJ7</accession>
<evidence type="ECO:0000313" key="2">
    <source>
        <dbReference type="Proteomes" id="UP000821853"/>
    </source>
</evidence>
<reference evidence="1 2" key="1">
    <citation type="journal article" date="2020" name="Cell">
        <title>Large-Scale Comparative Analyses of Tick Genomes Elucidate Their Genetic Diversity and Vector Capacities.</title>
        <authorList>
            <consortium name="Tick Genome and Microbiome Consortium (TIGMIC)"/>
            <person name="Jia N."/>
            <person name="Wang J."/>
            <person name="Shi W."/>
            <person name="Du L."/>
            <person name="Sun Y."/>
            <person name="Zhan W."/>
            <person name="Jiang J.F."/>
            <person name="Wang Q."/>
            <person name="Zhang B."/>
            <person name="Ji P."/>
            <person name="Bell-Sakyi L."/>
            <person name="Cui X.M."/>
            <person name="Yuan T.T."/>
            <person name="Jiang B.G."/>
            <person name="Yang W.F."/>
            <person name="Lam T.T."/>
            <person name="Chang Q.C."/>
            <person name="Ding S.J."/>
            <person name="Wang X.J."/>
            <person name="Zhu J.G."/>
            <person name="Ruan X.D."/>
            <person name="Zhao L."/>
            <person name="Wei J.T."/>
            <person name="Ye R.Z."/>
            <person name="Que T.C."/>
            <person name="Du C.H."/>
            <person name="Zhou Y.H."/>
            <person name="Cheng J.X."/>
            <person name="Dai P.F."/>
            <person name="Guo W.B."/>
            <person name="Han X.H."/>
            <person name="Huang E.J."/>
            <person name="Li L.F."/>
            <person name="Wei W."/>
            <person name="Gao Y.C."/>
            <person name="Liu J.Z."/>
            <person name="Shao H.Z."/>
            <person name="Wang X."/>
            <person name="Wang C.C."/>
            <person name="Yang T.C."/>
            <person name="Huo Q.B."/>
            <person name="Li W."/>
            <person name="Chen H.Y."/>
            <person name="Chen S.E."/>
            <person name="Zhou L.G."/>
            <person name="Ni X.B."/>
            <person name="Tian J.H."/>
            <person name="Sheng Y."/>
            <person name="Liu T."/>
            <person name="Pan Y.S."/>
            <person name="Xia L.Y."/>
            <person name="Li J."/>
            <person name="Zhao F."/>
            <person name="Cao W.C."/>
        </authorList>
    </citation>
    <scope>NUCLEOTIDE SEQUENCE [LARGE SCALE GENOMIC DNA]</scope>
    <source>
        <strain evidence="1">HaeL-2018</strain>
    </source>
</reference>
<dbReference type="AlphaFoldDB" id="A0A9J6GYJ7"/>
<proteinExistence type="predicted"/>
<sequence length="127" mass="14849">MQTILKCKEDSDAPIDPIVPAPYVDSKLQHMWDAYRSIEARWKKHRHRKTLRIKLQNLKTAIAKHADYLTRMQWLQACDEMRGTLSMKRTWAILRKLIDPSNNKTESAKKITKLIQDYEGTAAANAW</sequence>
<keyword evidence="2" id="KW-1185">Reference proteome</keyword>
<dbReference type="Proteomes" id="UP000821853">
    <property type="component" value="Chromosome 8"/>
</dbReference>
<dbReference type="VEuPathDB" id="VectorBase:HLOH_061884"/>
<gene>
    <name evidence="1" type="ORF">HPB48_000860</name>
</gene>
<protein>
    <submittedName>
        <fullName evidence="1">Uncharacterized protein</fullName>
    </submittedName>
</protein>